<evidence type="ECO:0000313" key="3">
    <source>
        <dbReference type="Proteomes" id="UP000544134"/>
    </source>
</evidence>
<accession>A0A848IQT7</accession>
<keyword evidence="1" id="KW-0472">Membrane</keyword>
<name>A0A848IQT7_9BURK</name>
<gene>
    <name evidence="2" type="ORF">HHL24_26715</name>
</gene>
<dbReference type="AlphaFoldDB" id="A0A848IQT7"/>
<proteinExistence type="predicted"/>
<evidence type="ECO:0000256" key="1">
    <source>
        <dbReference type="SAM" id="Phobius"/>
    </source>
</evidence>
<dbReference type="Proteomes" id="UP000544134">
    <property type="component" value="Unassembled WGS sequence"/>
</dbReference>
<dbReference type="RefSeq" id="WP_169488351.1">
    <property type="nucleotide sequence ID" value="NZ_JABBGJ010000031.1"/>
</dbReference>
<keyword evidence="3" id="KW-1185">Reference proteome</keyword>
<keyword evidence="1" id="KW-0812">Transmembrane</keyword>
<keyword evidence="1" id="KW-1133">Transmembrane helix</keyword>
<feature type="transmembrane region" description="Helical" evidence="1">
    <location>
        <begin position="53"/>
        <end position="71"/>
    </location>
</feature>
<comment type="caution">
    <text evidence="2">The sequence shown here is derived from an EMBL/GenBank/DDBJ whole genome shotgun (WGS) entry which is preliminary data.</text>
</comment>
<reference evidence="2 3" key="1">
    <citation type="submission" date="2020-04" db="EMBL/GenBank/DDBJ databases">
        <title>Paraburkholderia sp. RP-4-7 isolated from soil.</title>
        <authorList>
            <person name="Dahal R.H."/>
        </authorList>
    </citation>
    <scope>NUCLEOTIDE SEQUENCE [LARGE SCALE GENOMIC DNA]</scope>
    <source>
        <strain evidence="2 3">RP-4-7</strain>
    </source>
</reference>
<evidence type="ECO:0000313" key="2">
    <source>
        <dbReference type="EMBL" id="NMM01517.1"/>
    </source>
</evidence>
<organism evidence="2 3">
    <name type="scientific">Paraburkholderia polaris</name>
    <dbReference type="NCBI Taxonomy" id="2728848"/>
    <lineage>
        <taxon>Bacteria</taxon>
        <taxon>Pseudomonadati</taxon>
        <taxon>Pseudomonadota</taxon>
        <taxon>Betaproteobacteria</taxon>
        <taxon>Burkholderiales</taxon>
        <taxon>Burkholderiaceae</taxon>
        <taxon>Paraburkholderia</taxon>
    </lineage>
</organism>
<dbReference type="EMBL" id="JABBGJ010000031">
    <property type="protein sequence ID" value="NMM01517.1"/>
    <property type="molecule type" value="Genomic_DNA"/>
</dbReference>
<sequence length="81" mass="8926">MQTVAIFALALCTLSIAQTLRTARRHLLAMVHALGCAGVIAGELVPWPFDLRIAIWIAFVGSAICGGSKMRKREFDRRSNR</sequence>
<protein>
    <submittedName>
        <fullName evidence="2">Uncharacterized protein</fullName>
    </submittedName>
</protein>